<accession>A0AA40R8L4</accession>
<comment type="caution">
    <text evidence="1">The sequence shown here is derived from an EMBL/GenBank/DDBJ whole genome shotgun (WGS) entry which is preliminary data.</text>
</comment>
<name>A0AA40R8L4_9BURK</name>
<organism evidence="1 2">
    <name type="scientific">Burkholderia ubonensis</name>
    <dbReference type="NCBI Taxonomy" id="101571"/>
    <lineage>
        <taxon>Bacteria</taxon>
        <taxon>Pseudomonadati</taxon>
        <taxon>Pseudomonadota</taxon>
        <taxon>Betaproteobacteria</taxon>
        <taxon>Burkholderiales</taxon>
        <taxon>Burkholderiaceae</taxon>
        <taxon>Burkholderia</taxon>
        <taxon>Burkholderia cepacia complex</taxon>
    </lineage>
</organism>
<dbReference type="AlphaFoldDB" id="A0AA40R8L4"/>
<proteinExistence type="predicted"/>
<protein>
    <submittedName>
        <fullName evidence="1">Uncharacterized protein</fullName>
    </submittedName>
</protein>
<evidence type="ECO:0000313" key="1">
    <source>
        <dbReference type="EMBL" id="KWZ58344.1"/>
    </source>
</evidence>
<dbReference type="Proteomes" id="UP000070119">
    <property type="component" value="Unassembled WGS sequence"/>
</dbReference>
<dbReference type="EMBL" id="LNJU01000003">
    <property type="protein sequence ID" value="KWZ58344.1"/>
    <property type="molecule type" value="Genomic_DNA"/>
</dbReference>
<evidence type="ECO:0000313" key="2">
    <source>
        <dbReference type="Proteomes" id="UP000070119"/>
    </source>
</evidence>
<reference evidence="1 2" key="1">
    <citation type="submission" date="2015-11" db="EMBL/GenBank/DDBJ databases">
        <authorList>
            <person name="Sahl J."/>
            <person name="Wagner D."/>
            <person name="Keim P."/>
        </authorList>
    </citation>
    <scope>NUCLEOTIDE SEQUENCE [LARGE SCALE GENOMIC DNA]</scope>
    <source>
        <strain evidence="1 2">MSMB1157</strain>
    </source>
</reference>
<gene>
    <name evidence="1" type="ORF">WK57_17690</name>
</gene>
<sequence length="62" mass="6859">MKERGAEFVRFISYGKNDGFVDTLYAQGITIGKDVQRGPVDDLMVKHANAFLDLIKASGEKP</sequence>